<dbReference type="AlphaFoldDB" id="A0A5D3Y9F1"/>
<gene>
    <name evidence="1" type="ORF">BCL69_104827</name>
</gene>
<proteinExistence type="predicted"/>
<sequence length="113" mass="12878">MQIRLPLIEYFGYVLTMKITIYAPEVEAQMRNFYHSLSEKDRRRYAAVEAAKLGHGGITYLCQVLHCDEGTVSRGLKELKMPLLEKEKRIRQAEGGRKSVVETMAGLDEAFLA</sequence>
<name>A0A5D3Y9F1_9PROT</name>
<dbReference type="EMBL" id="VNHT01000048">
    <property type="protein sequence ID" value="TYP81950.1"/>
    <property type="molecule type" value="Genomic_DNA"/>
</dbReference>
<evidence type="ECO:0000313" key="2">
    <source>
        <dbReference type="Proteomes" id="UP000324176"/>
    </source>
</evidence>
<organism evidence="1 2">
    <name type="scientific">Nitrosomonas communis</name>
    <dbReference type="NCBI Taxonomy" id="44574"/>
    <lineage>
        <taxon>Bacteria</taxon>
        <taxon>Pseudomonadati</taxon>
        <taxon>Pseudomonadota</taxon>
        <taxon>Betaproteobacteria</taxon>
        <taxon>Nitrosomonadales</taxon>
        <taxon>Nitrosomonadaceae</taxon>
        <taxon>Nitrosomonas</taxon>
    </lineage>
</organism>
<evidence type="ECO:0000313" key="1">
    <source>
        <dbReference type="EMBL" id="TYP81950.1"/>
    </source>
</evidence>
<accession>A0A5D3Y9F1</accession>
<protein>
    <submittedName>
        <fullName evidence="1">Uncharacterized protein</fullName>
    </submittedName>
</protein>
<reference evidence="1 2" key="1">
    <citation type="submission" date="2019-07" db="EMBL/GenBank/DDBJ databases">
        <title>Active sludge and wastewater microbial communities from Klosterneuburg, Austria.</title>
        <authorList>
            <person name="Wagner M."/>
        </authorList>
    </citation>
    <scope>NUCLEOTIDE SEQUENCE [LARGE SCALE GENOMIC DNA]</scope>
    <source>
        <strain evidence="1 2">Nm2</strain>
    </source>
</reference>
<dbReference type="Proteomes" id="UP000324176">
    <property type="component" value="Unassembled WGS sequence"/>
</dbReference>
<comment type="caution">
    <text evidence="1">The sequence shown here is derived from an EMBL/GenBank/DDBJ whole genome shotgun (WGS) entry which is preliminary data.</text>
</comment>